<evidence type="ECO:0000313" key="4">
    <source>
        <dbReference type="Proteomes" id="UP001205998"/>
    </source>
</evidence>
<gene>
    <name evidence="3" type="ORF">C0J50_10627</name>
</gene>
<feature type="compositionally biased region" description="Basic and acidic residues" evidence="2">
    <location>
        <begin position="317"/>
        <end position="336"/>
    </location>
</feature>
<evidence type="ECO:0000256" key="2">
    <source>
        <dbReference type="SAM" id="MobiDB-lite"/>
    </source>
</evidence>
<sequence>MEKEVKDLDPMIEKITKEKKEKVFLLQTVQKLKATLAIERKQQEQDINERSQSWTREQKQLEERVAQLEFILEQTTMELQSSLKIHEELEKTVECERESWTEELKKVMEHVVQLEVTLEQTTMELQSFLKILKLNPTYLQTITKLLSSLNLHEEQEKIVERERESWARELKQLQKRVSQLEATLKRKKGKKAKLDMEMRNNLQLKTTRSLQDSLNHSEEKKCANHQRDHLRSGRERLEQRLALLVTTLNFEQNKFEKEIEMIKLDMEEMTTRHFQTIRELQDSLNHCEEKKNYLMRDRERLEERVAQLEVTLEFKQDKFEKENNEGQTRHGGDDHLTAPNHLQNSLIHCEEEKKTAKEERDHLVKN</sequence>
<comment type="caution">
    <text evidence="3">The sequence shown here is derived from an EMBL/GenBank/DDBJ whole genome shotgun (WGS) entry which is preliminary data.</text>
</comment>
<keyword evidence="1" id="KW-0175">Coiled coil</keyword>
<reference evidence="3" key="1">
    <citation type="submission" date="2018-07" db="EMBL/GenBank/DDBJ databases">
        <title>Comparative genomics of catfishes provides insights into carnivory and benthic adaptation.</title>
        <authorList>
            <person name="Zhang Y."/>
            <person name="Wang D."/>
            <person name="Peng Z."/>
            <person name="Zheng S."/>
            <person name="Shao F."/>
            <person name="Tao W."/>
        </authorList>
    </citation>
    <scope>NUCLEOTIDE SEQUENCE</scope>
    <source>
        <strain evidence="3">Chongqing</strain>
    </source>
</reference>
<name>A0AAD5B5Z7_SILAS</name>
<dbReference type="AlphaFoldDB" id="A0AAD5B5Z7"/>
<keyword evidence="4" id="KW-1185">Reference proteome</keyword>
<dbReference type="Proteomes" id="UP001205998">
    <property type="component" value="Unassembled WGS sequence"/>
</dbReference>
<dbReference type="EMBL" id="MU547526">
    <property type="protein sequence ID" value="KAI5628012.1"/>
    <property type="molecule type" value="Genomic_DNA"/>
</dbReference>
<accession>A0AAD5B5Z7</accession>
<evidence type="ECO:0000256" key="1">
    <source>
        <dbReference type="SAM" id="Coils"/>
    </source>
</evidence>
<organism evidence="3 4">
    <name type="scientific">Silurus asotus</name>
    <name type="common">Amur catfish</name>
    <name type="synonym">Parasilurus asotus</name>
    <dbReference type="NCBI Taxonomy" id="30991"/>
    <lineage>
        <taxon>Eukaryota</taxon>
        <taxon>Metazoa</taxon>
        <taxon>Chordata</taxon>
        <taxon>Craniata</taxon>
        <taxon>Vertebrata</taxon>
        <taxon>Euteleostomi</taxon>
        <taxon>Actinopterygii</taxon>
        <taxon>Neopterygii</taxon>
        <taxon>Teleostei</taxon>
        <taxon>Ostariophysi</taxon>
        <taxon>Siluriformes</taxon>
        <taxon>Siluridae</taxon>
        <taxon>Silurus</taxon>
    </lineage>
</organism>
<proteinExistence type="predicted"/>
<evidence type="ECO:0000313" key="3">
    <source>
        <dbReference type="EMBL" id="KAI5628012.1"/>
    </source>
</evidence>
<feature type="coiled-coil region" evidence="1">
    <location>
        <begin position="44"/>
        <end position="78"/>
    </location>
</feature>
<feature type="region of interest" description="Disordered" evidence="2">
    <location>
        <begin position="317"/>
        <end position="339"/>
    </location>
</feature>
<feature type="coiled-coil region" evidence="1">
    <location>
        <begin position="149"/>
        <end position="197"/>
    </location>
</feature>
<protein>
    <submittedName>
        <fullName evidence="3">Uncharacterized protein</fullName>
    </submittedName>
</protein>